<dbReference type="Pfam" id="PF13927">
    <property type="entry name" value="Ig_3"/>
    <property type="match status" value="2"/>
</dbReference>
<dbReference type="InterPro" id="IPR003598">
    <property type="entry name" value="Ig_sub2"/>
</dbReference>
<dbReference type="InterPro" id="IPR036179">
    <property type="entry name" value="Ig-like_dom_sf"/>
</dbReference>
<dbReference type="Proteomes" id="UP000472271">
    <property type="component" value="Chromosome 1"/>
</dbReference>
<reference evidence="2" key="2">
    <citation type="submission" date="2025-08" db="UniProtKB">
        <authorList>
            <consortium name="Ensembl"/>
        </authorList>
    </citation>
    <scope>IDENTIFICATION</scope>
</reference>
<dbReference type="SMART" id="SM00409">
    <property type="entry name" value="IG"/>
    <property type="match status" value="4"/>
</dbReference>
<evidence type="ECO:0000259" key="1">
    <source>
        <dbReference type="PROSITE" id="PS50835"/>
    </source>
</evidence>
<dbReference type="SMART" id="SM00408">
    <property type="entry name" value="IGc2"/>
    <property type="match status" value="3"/>
</dbReference>
<dbReference type="Pfam" id="PF13895">
    <property type="entry name" value="Ig_2"/>
    <property type="match status" value="1"/>
</dbReference>
<dbReference type="InParanoid" id="A0A672ZIR7"/>
<dbReference type="AlphaFoldDB" id="A0A672ZIR7"/>
<protein>
    <recommendedName>
        <fullName evidence="1">Ig-like domain-containing protein</fullName>
    </recommendedName>
</protein>
<dbReference type="PANTHER" id="PTHR46013">
    <property type="entry name" value="VASCULAR CELL ADHESION MOLECULE 1"/>
    <property type="match status" value="1"/>
</dbReference>
<dbReference type="SUPFAM" id="SSF48726">
    <property type="entry name" value="Immunoglobulin"/>
    <property type="match status" value="4"/>
</dbReference>
<dbReference type="PROSITE" id="PS50835">
    <property type="entry name" value="IG_LIKE"/>
    <property type="match status" value="3"/>
</dbReference>
<accession>A0A672ZIR7</accession>
<dbReference type="Gene3D" id="2.60.40.10">
    <property type="entry name" value="Immunoglobulins"/>
    <property type="match status" value="4"/>
</dbReference>
<sequence length="427" mass="47315">HLYMFTTAQNRWGVMYTSTNICAVKGSSVTISCTYTFPPSINRQNTTVTKTLWFTRSDNNGAVDLKEESDSSDRVQYVCVENRCSVRISDLRQSDSAEYRFRFKTNQPGGSYSGLPGVYLSVTVAPTVPSVSFSPSGEIIEGSSVTLTCTSDANPPVTKYTWYKRGNNQPQSRGEGQQFVLSSITSTDSGSYSCVAWNSLGWKMSEYVYTDVKYPPRLPSVSVSPSGQIVEGSSVTLTCTSDANPPVTKYTWYKRGDNQLQSRGEGQQFVLSFINSSDSGSYSCQTENSLGQKMSEYVYIDVKCDKGYICKSLKHIIQQQRNHIHSFIYSVKSPPDPPRLPSVSVSPSGQIVEGSSVTLTCTSDANPPVTKYTWYKRGNNRLQSRGEGQQFVLSFIKSSDSGLYSCVAENSLERKMSKFVHIDVKCE</sequence>
<evidence type="ECO:0000313" key="3">
    <source>
        <dbReference type="Proteomes" id="UP000472271"/>
    </source>
</evidence>
<name>A0A672ZIR7_9TELE</name>
<feature type="domain" description="Ig-like" evidence="1">
    <location>
        <begin position="126"/>
        <end position="210"/>
    </location>
</feature>
<keyword evidence="3" id="KW-1185">Reference proteome</keyword>
<feature type="domain" description="Ig-like" evidence="1">
    <location>
        <begin position="219"/>
        <end position="295"/>
    </location>
</feature>
<dbReference type="PANTHER" id="PTHR46013:SF4">
    <property type="entry name" value="B-CELL RECEPTOR CD22-RELATED"/>
    <property type="match status" value="1"/>
</dbReference>
<organism evidence="2 3">
    <name type="scientific">Sphaeramia orbicularis</name>
    <name type="common">orbiculate cardinalfish</name>
    <dbReference type="NCBI Taxonomy" id="375764"/>
    <lineage>
        <taxon>Eukaryota</taxon>
        <taxon>Metazoa</taxon>
        <taxon>Chordata</taxon>
        <taxon>Craniata</taxon>
        <taxon>Vertebrata</taxon>
        <taxon>Euteleostomi</taxon>
        <taxon>Actinopterygii</taxon>
        <taxon>Neopterygii</taxon>
        <taxon>Teleostei</taxon>
        <taxon>Neoteleostei</taxon>
        <taxon>Acanthomorphata</taxon>
        <taxon>Gobiaria</taxon>
        <taxon>Kurtiformes</taxon>
        <taxon>Apogonoidei</taxon>
        <taxon>Apogonidae</taxon>
        <taxon>Apogoninae</taxon>
        <taxon>Sphaeramia</taxon>
    </lineage>
</organism>
<dbReference type="InterPro" id="IPR007110">
    <property type="entry name" value="Ig-like_dom"/>
</dbReference>
<reference evidence="2" key="1">
    <citation type="submission" date="2019-06" db="EMBL/GenBank/DDBJ databases">
        <authorList>
            <consortium name="Wellcome Sanger Institute Data Sharing"/>
        </authorList>
    </citation>
    <scope>NUCLEOTIDE SEQUENCE [LARGE SCALE GENOMIC DNA]</scope>
</reference>
<dbReference type="CDD" id="cd00096">
    <property type="entry name" value="Ig"/>
    <property type="match status" value="1"/>
</dbReference>
<proteinExistence type="predicted"/>
<dbReference type="Ensembl" id="ENSSORT00005016892.1">
    <property type="protein sequence ID" value="ENSSORP00005016383.1"/>
    <property type="gene ID" value="ENSSORG00005008313.1"/>
</dbReference>
<dbReference type="InterPro" id="IPR003599">
    <property type="entry name" value="Ig_sub"/>
</dbReference>
<feature type="domain" description="Ig-like" evidence="1">
    <location>
        <begin position="341"/>
        <end position="417"/>
    </location>
</feature>
<dbReference type="FunCoup" id="A0A672ZIR7">
    <property type="interactions" value="731"/>
</dbReference>
<evidence type="ECO:0000313" key="2">
    <source>
        <dbReference type="Ensembl" id="ENSSORP00005016383.1"/>
    </source>
</evidence>
<dbReference type="InterPro" id="IPR013783">
    <property type="entry name" value="Ig-like_fold"/>
</dbReference>
<reference evidence="2" key="3">
    <citation type="submission" date="2025-09" db="UniProtKB">
        <authorList>
            <consortium name="Ensembl"/>
        </authorList>
    </citation>
    <scope>IDENTIFICATION</scope>
</reference>